<dbReference type="Gramene" id="GBG81957">
    <property type="protein sequence ID" value="GBG81957"/>
    <property type="gene ID" value="CBR_g34140"/>
</dbReference>
<accession>A0A388LI60</accession>
<dbReference type="AlphaFoldDB" id="A0A388LI60"/>
<name>A0A388LI60_CHABU</name>
<keyword evidence="2" id="KW-1185">Reference proteome</keyword>
<protein>
    <submittedName>
        <fullName evidence="1">Uncharacterized protein</fullName>
    </submittedName>
</protein>
<organism evidence="1 2">
    <name type="scientific">Chara braunii</name>
    <name type="common">Braun's stonewort</name>
    <dbReference type="NCBI Taxonomy" id="69332"/>
    <lineage>
        <taxon>Eukaryota</taxon>
        <taxon>Viridiplantae</taxon>
        <taxon>Streptophyta</taxon>
        <taxon>Charophyceae</taxon>
        <taxon>Charales</taxon>
        <taxon>Characeae</taxon>
        <taxon>Chara</taxon>
    </lineage>
</organism>
<dbReference type="EMBL" id="BFEA01000392">
    <property type="protein sequence ID" value="GBG81957.1"/>
    <property type="molecule type" value="Genomic_DNA"/>
</dbReference>
<sequence length="148" mass="16427">MSYGDAQEEGCKALLVLVEGRKALVLVSEVTSIGSAVLLNPMKSMRFVRIETRVHGVYFLKGTGEQSGWVEHEEGIREGGGRKRGGVQSFGVGFSSHKHWGCCAFEPNEGLQFIVRIGTRCSWRLFCGWEYGERFSNLAAWVGHQEGE</sequence>
<dbReference type="Proteomes" id="UP000265515">
    <property type="component" value="Unassembled WGS sequence"/>
</dbReference>
<proteinExistence type="predicted"/>
<evidence type="ECO:0000313" key="2">
    <source>
        <dbReference type="Proteomes" id="UP000265515"/>
    </source>
</evidence>
<reference evidence="1 2" key="1">
    <citation type="journal article" date="2018" name="Cell">
        <title>The Chara Genome: Secondary Complexity and Implications for Plant Terrestrialization.</title>
        <authorList>
            <person name="Nishiyama T."/>
            <person name="Sakayama H."/>
            <person name="Vries J.D."/>
            <person name="Buschmann H."/>
            <person name="Saint-Marcoux D."/>
            <person name="Ullrich K.K."/>
            <person name="Haas F.B."/>
            <person name="Vanderstraeten L."/>
            <person name="Becker D."/>
            <person name="Lang D."/>
            <person name="Vosolsobe S."/>
            <person name="Rombauts S."/>
            <person name="Wilhelmsson P.K.I."/>
            <person name="Janitza P."/>
            <person name="Kern R."/>
            <person name="Heyl A."/>
            <person name="Rumpler F."/>
            <person name="Villalobos L.I.A.C."/>
            <person name="Clay J.M."/>
            <person name="Skokan R."/>
            <person name="Toyoda A."/>
            <person name="Suzuki Y."/>
            <person name="Kagoshima H."/>
            <person name="Schijlen E."/>
            <person name="Tajeshwar N."/>
            <person name="Catarino B."/>
            <person name="Hetherington A.J."/>
            <person name="Saltykova A."/>
            <person name="Bonnot C."/>
            <person name="Breuninger H."/>
            <person name="Symeonidi A."/>
            <person name="Radhakrishnan G.V."/>
            <person name="Van Nieuwerburgh F."/>
            <person name="Deforce D."/>
            <person name="Chang C."/>
            <person name="Karol K.G."/>
            <person name="Hedrich R."/>
            <person name="Ulvskov P."/>
            <person name="Glockner G."/>
            <person name="Delwiche C.F."/>
            <person name="Petrasek J."/>
            <person name="Van de Peer Y."/>
            <person name="Friml J."/>
            <person name="Beilby M."/>
            <person name="Dolan L."/>
            <person name="Kohara Y."/>
            <person name="Sugano S."/>
            <person name="Fujiyama A."/>
            <person name="Delaux P.-M."/>
            <person name="Quint M."/>
            <person name="TheiBen G."/>
            <person name="Hagemann M."/>
            <person name="Harholt J."/>
            <person name="Dunand C."/>
            <person name="Zachgo S."/>
            <person name="Langdale J."/>
            <person name="Maumus F."/>
            <person name="Straeten D.V.D."/>
            <person name="Gould S.B."/>
            <person name="Rensing S.A."/>
        </authorList>
    </citation>
    <scope>NUCLEOTIDE SEQUENCE [LARGE SCALE GENOMIC DNA]</scope>
    <source>
        <strain evidence="1 2">S276</strain>
    </source>
</reference>
<evidence type="ECO:0000313" key="1">
    <source>
        <dbReference type="EMBL" id="GBG81957.1"/>
    </source>
</evidence>
<comment type="caution">
    <text evidence="1">The sequence shown here is derived from an EMBL/GenBank/DDBJ whole genome shotgun (WGS) entry which is preliminary data.</text>
</comment>
<gene>
    <name evidence="1" type="ORF">CBR_g34140</name>
</gene>